<sequence>GFHKFMRRFLPWLGVPELEKALVNISRVIEQIENQTNDAISTLQQEVTSLSKIVKQNQMSLDLSLAPKGHICTGINTSCCVYIDQILLRTQTGLE</sequence>
<evidence type="ECO:0000313" key="2">
    <source>
        <dbReference type="EMBL" id="NWR25590.1"/>
    </source>
</evidence>
<reference evidence="2 3" key="1">
    <citation type="submission" date="2019-09" db="EMBL/GenBank/DDBJ databases">
        <title>Bird 10,000 Genomes (B10K) Project - Family phase.</title>
        <authorList>
            <person name="Zhang G."/>
        </authorList>
    </citation>
    <scope>NUCLEOTIDE SEQUENCE [LARGE SCALE GENOMIC DNA]</scope>
    <source>
        <strain evidence="2">B10K-DU-015-11</strain>
        <tissue evidence="2">Mixed tissue sample</tissue>
    </source>
</reference>
<feature type="non-terminal residue" evidence="2">
    <location>
        <position position="95"/>
    </location>
</feature>
<comment type="caution">
    <text evidence="2">The sequence shown here is derived from an EMBL/GenBank/DDBJ whole genome shotgun (WGS) entry which is preliminary data.</text>
</comment>
<organism evidence="2 3">
    <name type="scientific">Emberiza fucata</name>
    <dbReference type="NCBI Taxonomy" id="337179"/>
    <lineage>
        <taxon>Eukaryota</taxon>
        <taxon>Metazoa</taxon>
        <taxon>Chordata</taxon>
        <taxon>Craniata</taxon>
        <taxon>Vertebrata</taxon>
        <taxon>Euteleostomi</taxon>
        <taxon>Archelosauria</taxon>
        <taxon>Archosauria</taxon>
        <taxon>Dinosauria</taxon>
        <taxon>Saurischia</taxon>
        <taxon>Theropoda</taxon>
        <taxon>Coelurosauria</taxon>
        <taxon>Aves</taxon>
        <taxon>Neognathae</taxon>
        <taxon>Neoaves</taxon>
        <taxon>Telluraves</taxon>
        <taxon>Australaves</taxon>
        <taxon>Passeriformes</taxon>
        <taxon>Passeroidea</taxon>
        <taxon>Fringillidae</taxon>
        <taxon>Emberizinae</taxon>
        <taxon>Emberizini</taxon>
        <taxon>Emberiza</taxon>
    </lineage>
</organism>
<dbReference type="Gene3D" id="1.10.287.210">
    <property type="match status" value="1"/>
</dbReference>
<feature type="non-terminal residue" evidence="2">
    <location>
        <position position="1"/>
    </location>
</feature>
<gene>
    <name evidence="2" type="primary">Ervv2_2</name>
    <name evidence="2" type="ORF">EMBFUC_R14568</name>
</gene>
<dbReference type="SUPFAM" id="SSF58069">
    <property type="entry name" value="Virus ectodomain"/>
    <property type="match status" value="1"/>
</dbReference>
<dbReference type="Proteomes" id="UP000580681">
    <property type="component" value="Unassembled WGS sequence"/>
</dbReference>
<name>A0A7K4VTW5_9EMBE</name>
<keyword evidence="1" id="KW-1015">Disulfide bond</keyword>
<evidence type="ECO:0000313" key="3">
    <source>
        <dbReference type="Proteomes" id="UP000580681"/>
    </source>
</evidence>
<dbReference type="AlphaFoldDB" id="A0A7K4VTW5"/>
<protein>
    <submittedName>
        <fullName evidence="2">ERVV2 protein</fullName>
    </submittedName>
</protein>
<dbReference type="PANTHER" id="PTHR10424">
    <property type="entry name" value="VIRAL ENVELOPE PROTEIN"/>
    <property type="match status" value="1"/>
</dbReference>
<accession>A0A7K4VTW5</accession>
<proteinExistence type="predicted"/>
<keyword evidence="3" id="KW-1185">Reference proteome</keyword>
<dbReference type="InterPro" id="IPR018154">
    <property type="entry name" value="TLV/ENV_coat_polyprotein"/>
</dbReference>
<dbReference type="EMBL" id="VYZJ01003513">
    <property type="protein sequence ID" value="NWR25590.1"/>
    <property type="molecule type" value="Genomic_DNA"/>
</dbReference>
<dbReference type="Pfam" id="PF00429">
    <property type="entry name" value="TLV_coat"/>
    <property type="match status" value="1"/>
</dbReference>
<evidence type="ECO:0000256" key="1">
    <source>
        <dbReference type="ARBA" id="ARBA00023157"/>
    </source>
</evidence>
<dbReference type="PANTHER" id="PTHR10424:SF73">
    <property type="entry name" value="ENDOGENOUS RETROVIRUS GROUP FC1 ENV POLYPROTEIN-RELATED"/>
    <property type="match status" value="1"/>
</dbReference>